<keyword evidence="2" id="KW-1185">Reference proteome</keyword>
<dbReference type="RefSeq" id="WP_167703042.1">
    <property type="nucleotide sequence ID" value="NZ_CP118168.1"/>
</dbReference>
<evidence type="ECO:0000313" key="2">
    <source>
        <dbReference type="Proteomes" id="UP000752013"/>
    </source>
</evidence>
<dbReference type="InterPro" id="IPR011042">
    <property type="entry name" value="6-blade_b-propeller_TolB-like"/>
</dbReference>
<dbReference type="NCBIfam" id="NF047780">
    <property type="entry name" value="LIC12708_fam"/>
    <property type="match status" value="1"/>
</dbReference>
<proteinExistence type="predicted"/>
<evidence type="ECO:0008006" key="3">
    <source>
        <dbReference type="Google" id="ProtNLM"/>
    </source>
</evidence>
<accession>A0A968GE91</accession>
<dbReference type="SUPFAM" id="SSF101898">
    <property type="entry name" value="NHL repeat"/>
    <property type="match status" value="1"/>
</dbReference>
<gene>
    <name evidence="1" type="ORF">HCT46_01425</name>
</gene>
<dbReference type="AlphaFoldDB" id="A0A968GE91"/>
<evidence type="ECO:0000313" key="1">
    <source>
        <dbReference type="EMBL" id="NIZ46588.1"/>
    </source>
</evidence>
<reference evidence="1" key="1">
    <citation type="submission" date="2020-03" db="EMBL/GenBank/DDBJ databases">
        <title>Spirochaetal bacteria isolated from arthropods constitute a novel genus Entomospira genus novum within the order Spirochaetales.</title>
        <authorList>
            <person name="Grana-Miraglia L."/>
            <person name="Sikutova S."/>
            <person name="Fingerle V."/>
            <person name="Sing A."/>
            <person name="Castillo-Ramirez S."/>
            <person name="Margos G."/>
            <person name="Rudolf I."/>
        </authorList>
    </citation>
    <scope>NUCLEOTIDE SEQUENCE</scope>
    <source>
        <strain evidence="1">BR208</strain>
    </source>
</reference>
<protein>
    <recommendedName>
        <fullName evidence="3">6-bladed beta-propeller</fullName>
    </recommendedName>
</protein>
<dbReference type="Proteomes" id="UP000752013">
    <property type="component" value="Unassembled WGS sequence"/>
</dbReference>
<name>A0A968GE91_9SPIO</name>
<dbReference type="Gene3D" id="2.120.10.30">
    <property type="entry name" value="TolB, C-terminal domain"/>
    <property type="match status" value="1"/>
</dbReference>
<comment type="caution">
    <text evidence="1">The sequence shown here is derived from an EMBL/GenBank/DDBJ whole genome shotgun (WGS) entry which is preliminary data.</text>
</comment>
<dbReference type="InterPro" id="IPR058072">
    <property type="entry name" value="LIC12708-like"/>
</dbReference>
<dbReference type="EMBL" id="JAATLK010000001">
    <property type="protein sequence ID" value="NIZ46588.1"/>
    <property type="molecule type" value="Genomic_DNA"/>
</dbReference>
<organism evidence="1 2">
    <name type="scientific">Entomospira nematocerorum</name>
    <dbReference type="NCBI Taxonomy" id="2719987"/>
    <lineage>
        <taxon>Bacteria</taxon>
        <taxon>Pseudomonadati</taxon>
        <taxon>Spirochaetota</taxon>
        <taxon>Spirochaetia</taxon>
        <taxon>Spirochaetales</taxon>
        <taxon>Spirochaetaceae</taxon>
        <taxon>Entomospira</taxon>
    </lineage>
</organism>
<sequence length="377" mass="43571">MHLKSILLIILLTLLYGACKPKEYTLDRQDLFTVQLGVLEDEIDFFDRSQQRLIHRNGFVLHNGFFYVYNSSLGKVMKFSNNGDILALLYTPRLNIPLQRLLGDRVWDHNFNELEQVEISHNSYIYAVDHTFIKESGLFSDITPKRIIKVFNERGEYLYFLGQTGIAGEPFTFIDTLVPTANGMAVITREDDQWRIYHFSNSGELLTVSIDINAAILSSNLQDIIYITDIKLSENGLIAYINATHVHDNKNESVIYIFHTIENDIIGKLALPALHGVYPYTVLGSDYLQRIYFYAFNFKENTYHIMIYKSNQDNSNLQKEEEITLRLPDDGILPLMSQLYLARNGMIASMSIHERHVTFSWWRTDQVGSIMRVATDE</sequence>